<dbReference type="PANTHER" id="PTHR35910">
    <property type="entry name" value="2EXR DOMAIN-CONTAINING PROTEIN"/>
    <property type="match status" value="1"/>
</dbReference>
<feature type="region of interest" description="Disordered" evidence="1">
    <location>
        <begin position="358"/>
        <end position="662"/>
    </location>
</feature>
<feature type="compositionally biased region" description="Acidic residues" evidence="1">
    <location>
        <begin position="360"/>
        <end position="412"/>
    </location>
</feature>
<keyword evidence="4" id="KW-1185">Reference proteome</keyword>
<feature type="region of interest" description="Disordered" evidence="1">
    <location>
        <begin position="1"/>
        <end position="91"/>
    </location>
</feature>
<dbReference type="InterPro" id="IPR045518">
    <property type="entry name" value="2EXR"/>
</dbReference>
<dbReference type="PANTHER" id="PTHR35910:SF6">
    <property type="entry name" value="2EXR DOMAIN-CONTAINING PROTEIN"/>
    <property type="match status" value="1"/>
</dbReference>
<organism evidence="3 4">
    <name type="scientific">Parathielavia hyrcaniae</name>
    <dbReference type="NCBI Taxonomy" id="113614"/>
    <lineage>
        <taxon>Eukaryota</taxon>
        <taxon>Fungi</taxon>
        <taxon>Dikarya</taxon>
        <taxon>Ascomycota</taxon>
        <taxon>Pezizomycotina</taxon>
        <taxon>Sordariomycetes</taxon>
        <taxon>Sordariomycetidae</taxon>
        <taxon>Sordariales</taxon>
        <taxon>Chaetomiaceae</taxon>
        <taxon>Parathielavia</taxon>
    </lineage>
</organism>
<feature type="compositionally biased region" description="Basic and acidic residues" evidence="1">
    <location>
        <begin position="510"/>
        <end position="519"/>
    </location>
</feature>
<proteinExistence type="predicted"/>
<feature type="compositionally biased region" description="Acidic residues" evidence="1">
    <location>
        <begin position="641"/>
        <end position="662"/>
    </location>
</feature>
<evidence type="ECO:0000256" key="1">
    <source>
        <dbReference type="SAM" id="MobiDB-lite"/>
    </source>
</evidence>
<evidence type="ECO:0000313" key="3">
    <source>
        <dbReference type="EMBL" id="KAK4096126.1"/>
    </source>
</evidence>
<evidence type="ECO:0000259" key="2">
    <source>
        <dbReference type="Pfam" id="PF20150"/>
    </source>
</evidence>
<feature type="compositionally biased region" description="Acidic residues" evidence="1">
    <location>
        <begin position="550"/>
        <end position="561"/>
    </location>
</feature>
<dbReference type="AlphaFoldDB" id="A0AAN6PSB7"/>
<reference evidence="3" key="1">
    <citation type="journal article" date="2023" name="Mol. Phylogenet. Evol.">
        <title>Genome-scale phylogeny and comparative genomics of the fungal order Sordariales.</title>
        <authorList>
            <person name="Hensen N."/>
            <person name="Bonometti L."/>
            <person name="Westerberg I."/>
            <person name="Brannstrom I.O."/>
            <person name="Guillou S."/>
            <person name="Cros-Aarteil S."/>
            <person name="Calhoun S."/>
            <person name="Haridas S."/>
            <person name="Kuo A."/>
            <person name="Mondo S."/>
            <person name="Pangilinan J."/>
            <person name="Riley R."/>
            <person name="LaButti K."/>
            <person name="Andreopoulos B."/>
            <person name="Lipzen A."/>
            <person name="Chen C."/>
            <person name="Yan M."/>
            <person name="Daum C."/>
            <person name="Ng V."/>
            <person name="Clum A."/>
            <person name="Steindorff A."/>
            <person name="Ohm R.A."/>
            <person name="Martin F."/>
            <person name="Silar P."/>
            <person name="Natvig D.O."/>
            <person name="Lalanne C."/>
            <person name="Gautier V."/>
            <person name="Ament-Velasquez S.L."/>
            <person name="Kruys A."/>
            <person name="Hutchinson M.I."/>
            <person name="Powell A.J."/>
            <person name="Barry K."/>
            <person name="Miller A.N."/>
            <person name="Grigoriev I.V."/>
            <person name="Debuchy R."/>
            <person name="Gladieux P."/>
            <person name="Hiltunen Thoren M."/>
            <person name="Johannesson H."/>
        </authorList>
    </citation>
    <scope>NUCLEOTIDE SEQUENCE</scope>
    <source>
        <strain evidence="3">CBS 757.83</strain>
    </source>
</reference>
<accession>A0AAN6PSB7</accession>
<feature type="compositionally biased region" description="Acidic residues" evidence="1">
    <location>
        <begin position="29"/>
        <end position="42"/>
    </location>
</feature>
<name>A0AAN6PSB7_9PEZI</name>
<dbReference type="EMBL" id="MU863737">
    <property type="protein sequence ID" value="KAK4096126.1"/>
    <property type="molecule type" value="Genomic_DNA"/>
</dbReference>
<feature type="domain" description="2EXR" evidence="2">
    <location>
        <begin position="95"/>
        <end position="198"/>
    </location>
</feature>
<reference evidence="3" key="2">
    <citation type="submission" date="2023-05" db="EMBL/GenBank/DDBJ databases">
        <authorList>
            <consortium name="Lawrence Berkeley National Laboratory"/>
            <person name="Steindorff A."/>
            <person name="Hensen N."/>
            <person name="Bonometti L."/>
            <person name="Westerberg I."/>
            <person name="Brannstrom I.O."/>
            <person name="Guillou S."/>
            <person name="Cros-Aarteil S."/>
            <person name="Calhoun S."/>
            <person name="Haridas S."/>
            <person name="Kuo A."/>
            <person name="Mondo S."/>
            <person name="Pangilinan J."/>
            <person name="Riley R."/>
            <person name="Labutti K."/>
            <person name="Andreopoulos B."/>
            <person name="Lipzen A."/>
            <person name="Chen C."/>
            <person name="Yanf M."/>
            <person name="Daum C."/>
            <person name="Ng V."/>
            <person name="Clum A."/>
            <person name="Ohm R."/>
            <person name="Martin F."/>
            <person name="Silar P."/>
            <person name="Natvig D."/>
            <person name="Lalanne C."/>
            <person name="Gautier V."/>
            <person name="Ament-Velasquez S.L."/>
            <person name="Kruys A."/>
            <person name="Hutchinson M.I."/>
            <person name="Powell A.J."/>
            <person name="Barry K."/>
            <person name="Miller A.N."/>
            <person name="Grigoriev I.V."/>
            <person name="Debuchy R."/>
            <person name="Gladieux P."/>
            <person name="Thoren M.H."/>
            <person name="Johannesson H."/>
        </authorList>
    </citation>
    <scope>NUCLEOTIDE SEQUENCE</scope>
    <source>
        <strain evidence="3">CBS 757.83</strain>
    </source>
</reference>
<sequence>MSDSDESEPIGFLAERPDNSGSNVSHDPDETDEEESGSESDSDFGSGSDDSHNDLLDLEAIDWDGEDSWESDESDDGHGDGGRRLGSRSNDSRPFPQFLRLPLELRVRIWEFFCPDLTAESRVYWFSIMGGIRNNKGRVEDPIVFDDRFLEQQTRPARAVLAVHHQSRQVALKAFPNSLSFGRRGRSILRLNSHKDIVVLGFSGFLAGEYGGTIPRIRGFTKHIRHLALESDTLADYGCRLSPLLDNFNHLKAAYYVNDQGEFRSQHLRWCTTDLAQRYSLLTFEEQPGLGEEAQHTYCWPDFAKHGPLVANDIPLDGLADDLKKNYIGIKGATFKGRPVWPLVQFLYGSSNLPYLPWESSDDEHDDQEEPDEYESEGIDDSDSSDDDDSDDSDDQGLDVLDDDELDPEYDPDLNPGGSDIEPTIDIPPGARIRPSIFDLTPDLNHLDPPYESEAGFSSPEQSSTTLQGSDQDESDGDSDHPAPRPSRLKRPRGRVVASDSEDDSDDDDDARKRARTDNRGAPIVLSGDDEAAEVRNVGENSRVQAVIPEDSDGEDGEEAGDSGSSVTGSEEEDEDSEGGAAVPNSLSFAEKLQLHRERNSTPPSAGENFDVEEMSGDDYDARDYEDFQDDDESNGASGMGEDDEQEQFLAGDDDDEEVYED</sequence>
<feature type="compositionally biased region" description="Acidic residues" evidence="1">
    <location>
        <begin position="610"/>
        <end position="619"/>
    </location>
</feature>
<gene>
    <name evidence="3" type="ORF">N658DRAFT_501944</name>
</gene>
<protein>
    <recommendedName>
        <fullName evidence="2">2EXR domain-containing protein</fullName>
    </recommendedName>
</protein>
<feature type="compositionally biased region" description="Acidic residues" evidence="1">
    <location>
        <begin position="500"/>
        <end position="509"/>
    </location>
</feature>
<dbReference type="Pfam" id="PF20150">
    <property type="entry name" value="2EXR"/>
    <property type="match status" value="1"/>
</dbReference>
<evidence type="ECO:0000313" key="4">
    <source>
        <dbReference type="Proteomes" id="UP001305647"/>
    </source>
</evidence>
<feature type="compositionally biased region" description="Acidic residues" evidence="1">
    <location>
        <begin position="56"/>
        <end position="75"/>
    </location>
</feature>
<dbReference type="Proteomes" id="UP001305647">
    <property type="component" value="Unassembled WGS sequence"/>
</dbReference>
<comment type="caution">
    <text evidence="3">The sequence shown here is derived from an EMBL/GenBank/DDBJ whole genome shotgun (WGS) entry which is preliminary data.</text>
</comment>